<keyword evidence="4" id="KW-1185">Reference proteome</keyword>
<evidence type="ECO:0000313" key="2">
    <source>
        <dbReference type="EMBL" id="WQG90860.1"/>
    </source>
</evidence>
<sequence length="185" mass="21531">MKKLLLISLVLLCLLVAGYYEYVQLTSDSVLDLKNSHDEWTRNFIDNESAFADLVIFFKQNCTTKDNREIAFKIEKYGRVSLNVNEMPADLDSALRTFDWDVDVANNIKRKLLKVHCDCIKRVHLYDQYAIQIWPHKEEGTYYNYFVTDGIPADSVNRSHGGHITNSDFGKQVFLDYLNAVYYPQ</sequence>
<dbReference type="AlphaFoldDB" id="A0A1K1T4P2"/>
<dbReference type="EMBL" id="FPIZ01000083">
    <property type="protein sequence ID" value="SFW91544.1"/>
    <property type="molecule type" value="Genomic_DNA"/>
</dbReference>
<dbReference type="Proteomes" id="UP001326715">
    <property type="component" value="Chromosome"/>
</dbReference>
<gene>
    <name evidence="1" type="ORF">SAMN05661012_06791</name>
    <name evidence="2" type="ORF">SR876_05080</name>
</gene>
<dbReference type="Proteomes" id="UP000183788">
    <property type="component" value="Unassembled WGS sequence"/>
</dbReference>
<dbReference type="RefSeq" id="WP_072366839.1">
    <property type="nucleotide sequence ID" value="NZ_CP139972.1"/>
</dbReference>
<reference evidence="1" key="1">
    <citation type="submission" date="2016-11" db="EMBL/GenBank/DDBJ databases">
        <authorList>
            <person name="Jaros S."/>
            <person name="Januszkiewicz K."/>
            <person name="Wedrychowicz H."/>
        </authorList>
    </citation>
    <scope>NUCLEOTIDE SEQUENCE [LARGE SCALE GENOMIC DNA]</scope>
    <source>
        <strain evidence="1">DSM 784</strain>
    </source>
</reference>
<protein>
    <submittedName>
        <fullName evidence="1">Uncharacterized protein</fullName>
    </submittedName>
</protein>
<reference evidence="2 4" key="2">
    <citation type="submission" date="2023-11" db="EMBL/GenBank/DDBJ databases">
        <title>MicrobeMod: A computational toolkit for identifying prokaryotic methylation and restriction-modification with nanopore sequencing.</title>
        <authorList>
            <person name="Crits-Christoph A."/>
            <person name="Kang S.C."/>
            <person name="Lee H."/>
            <person name="Ostrov N."/>
        </authorList>
    </citation>
    <scope>NUCLEOTIDE SEQUENCE [LARGE SCALE GENOMIC DNA]</scope>
    <source>
        <strain evidence="2 4">ATCC 23090</strain>
    </source>
</reference>
<name>A0A1K1T4P2_9BACT</name>
<proteinExistence type="predicted"/>
<dbReference type="EMBL" id="CP140154">
    <property type="protein sequence ID" value="WQG90860.1"/>
    <property type="molecule type" value="Genomic_DNA"/>
</dbReference>
<dbReference type="OrthoDB" id="9838328at2"/>
<evidence type="ECO:0000313" key="1">
    <source>
        <dbReference type="EMBL" id="SFW91544.1"/>
    </source>
</evidence>
<evidence type="ECO:0000313" key="4">
    <source>
        <dbReference type="Proteomes" id="UP001326715"/>
    </source>
</evidence>
<evidence type="ECO:0000313" key="3">
    <source>
        <dbReference type="Proteomes" id="UP000183788"/>
    </source>
</evidence>
<accession>A0A1K1T4P2</accession>
<organism evidence="1 3">
    <name type="scientific">Chitinophaga sancti</name>
    <dbReference type="NCBI Taxonomy" id="1004"/>
    <lineage>
        <taxon>Bacteria</taxon>
        <taxon>Pseudomonadati</taxon>
        <taxon>Bacteroidota</taxon>
        <taxon>Chitinophagia</taxon>
        <taxon>Chitinophagales</taxon>
        <taxon>Chitinophagaceae</taxon>
        <taxon>Chitinophaga</taxon>
    </lineage>
</organism>